<sequence length="105" mass="11699">MFEMMLAWQRSALRVASLTAEAQQVIAYRALGFSGLWSVEPSESLRMVTEKSPALMQSWWSASRAVMGGAAPERVISAWATPLERKARSNRKRLQRRGPNTGFGS</sequence>
<dbReference type="KEGG" id="tpro:Ga0080559_TMP967"/>
<proteinExistence type="predicted"/>
<evidence type="ECO:0000313" key="2">
    <source>
        <dbReference type="Proteomes" id="UP000186559"/>
    </source>
</evidence>
<dbReference type="EMBL" id="CP014796">
    <property type="protein sequence ID" value="APX21763.1"/>
    <property type="molecule type" value="Genomic_DNA"/>
</dbReference>
<dbReference type="Proteomes" id="UP000186559">
    <property type="component" value="Chromosome"/>
</dbReference>
<dbReference type="RefSeq" id="WP_076622336.1">
    <property type="nucleotide sequence ID" value="NZ_BMEW01000002.1"/>
</dbReference>
<name>A0A1U7D0Y9_9RHOB</name>
<organism evidence="1 2">
    <name type="scientific">Salipiger profundus</name>
    <dbReference type="NCBI Taxonomy" id="1229727"/>
    <lineage>
        <taxon>Bacteria</taxon>
        <taxon>Pseudomonadati</taxon>
        <taxon>Pseudomonadota</taxon>
        <taxon>Alphaproteobacteria</taxon>
        <taxon>Rhodobacterales</taxon>
        <taxon>Roseobacteraceae</taxon>
        <taxon>Salipiger</taxon>
    </lineage>
</organism>
<protein>
    <submittedName>
        <fullName evidence="1">Antifreeze protein, type I</fullName>
    </submittedName>
</protein>
<dbReference type="AlphaFoldDB" id="A0A1U7D0Y9"/>
<accession>A0A1U7D0Y9</accession>
<dbReference type="OrthoDB" id="7869201at2"/>
<keyword evidence="2" id="KW-1185">Reference proteome</keyword>
<dbReference type="STRING" id="1229727.Ga0080559_TMP967"/>
<gene>
    <name evidence="1" type="ORF">Ga0080559_TMP967</name>
</gene>
<reference evidence="1 2" key="1">
    <citation type="submission" date="2016-03" db="EMBL/GenBank/DDBJ databases">
        <title>Deep-sea bacteria in the southern Pacific.</title>
        <authorList>
            <person name="Tang K."/>
        </authorList>
    </citation>
    <scope>NUCLEOTIDE SEQUENCE [LARGE SCALE GENOMIC DNA]</scope>
    <source>
        <strain evidence="1 2">JLT2016</strain>
    </source>
</reference>
<evidence type="ECO:0000313" key="1">
    <source>
        <dbReference type="EMBL" id="APX21763.1"/>
    </source>
</evidence>